<reference evidence="5 6" key="1">
    <citation type="submission" date="2020-08" db="EMBL/GenBank/DDBJ databases">
        <authorList>
            <person name="Newling K."/>
            <person name="Davey J."/>
            <person name="Forrester S."/>
        </authorList>
    </citation>
    <scope>NUCLEOTIDE SEQUENCE [LARGE SCALE GENOMIC DNA]</scope>
    <source>
        <strain evidence="6">Crithidia deanei Carvalho (ATCC PRA-265)</strain>
    </source>
</reference>
<evidence type="ECO:0000256" key="2">
    <source>
        <dbReference type="ARBA" id="ARBA00039785"/>
    </source>
</evidence>
<dbReference type="AlphaFoldDB" id="A0A7G2C372"/>
<comment type="function">
    <text evidence="3">Required for the assembly of the mitochondrial membrane respiratory chain NADH dehydrogenase (Complex I). Involved in mid-late stages of complex I assembly.</text>
</comment>
<evidence type="ECO:0000313" key="5">
    <source>
        <dbReference type="EMBL" id="CAD2213167.1"/>
    </source>
</evidence>
<evidence type="ECO:0000259" key="4">
    <source>
        <dbReference type="Pfam" id="PF01266"/>
    </source>
</evidence>
<protein>
    <recommendedName>
        <fullName evidence="2">FAD-dependent oxidoreductase domain-containing protein 1</fullName>
    </recommendedName>
</protein>
<dbReference type="GO" id="GO:0016491">
    <property type="term" value="F:oxidoreductase activity"/>
    <property type="evidence" value="ECO:0007669"/>
    <property type="project" value="UniProtKB-KW"/>
</dbReference>
<dbReference type="InterPro" id="IPR006076">
    <property type="entry name" value="FAD-dep_OxRdtase"/>
</dbReference>
<dbReference type="OrthoDB" id="7777654at2759"/>
<dbReference type="Proteomes" id="UP000515908">
    <property type="component" value="Chromosome 01"/>
</dbReference>
<dbReference type="Gene3D" id="3.50.50.60">
    <property type="entry name" value="FAD/NAD(P)-binding domain"/>
    <property type="match status" value="1"/>
</dbReference>
<keyword evidence="1" id="KW-0560">Oxidoreductase</keyword>
<keyword evidence="6" id="KW-1185">Reference proteome</keyword>
<dbReference type="VEuPathDB" id="TriTrypDB:ADEAN_000060300"/>
<feature type="domain" description="FAD dependent oxidoreductase" evidence="4">
    <location>
        <begin position="45"/>
        <end position="312"/>
    </location>
</feature>
<evidence type="ECO:0000313" key="6">
    <source>
        <dbReference type="Proteomes" id="UP000515908"/>
    </source>
</evidence>
<accession>A0A7G2C372</accession>
<proteinExistence type="predicted"/>
<evidence type="ECO:0000256" key="1">
    <source>
        <dbReference type="ARBA" id="ARBA00023002"/>
    </source>
</evidence>
<dbReference type="PANTHER" id="PTHR13847">
    <property type="entry name" value="SARCOSINE DEHYDROGENASE-RELATED"/>
    <property type="match status" value="1"/>
</dbReference>
<dbReference type="EMBL" id="LR877145">
    <property type="protein sequence ID" value="CAD2213167.1"/>
    <property type="molecule type" value="Genomic_DNA"/>
</dbReference>
<name>A0A7G2C372_9TRYP</name>
<sequence length="538" mass="60498">MFYTDNLSKLSLSVVREYCHRYPELRQHILADQVVVRSLTRDGERRAPQFTPVPTAHPSPIMLNPVGWTRALADICQQRYHVKFAFQQNVEEPNVYLNYDEERTRSLSISTADPKNPSQRLYREENFDVVVLAAGAATGEITQKTSRLPIIGFSGWAAAIRSASGSLKDSVASLFPPREQKETSLLSLSAPCSLFAYDLPAETEAGKEYRISGLLSLDKTVPTGKKAAATKNTDRLETYLQVISGLDIPLLDAMETPTNSSEIETTQYVRGFTPDGVPLVDHSGGAFNTFVCSGFGDHDADFAPGAAKILSKLVEHRAQKLLEEDYAFLARNGVLAEGTTHKVKLPTLRINKVRRELKDLLRGELPPETETVSSPRWWSCWFGGAKETNVVEEKTAEVSNPYASDRFGNLVSKRIAEAPHHSPLAYLYGIEEQIIAASEPYTRAVRQGVLNHLDQYNLSPDVRRWLYLYFYDSSWDTPEEVARRVEEEEALRKFSMEMEERLAKSTAADAERATQRQLEMERRARTLFRKESISASPE</sequence>
<evidence type="ECO:0000256" key="3">
    <source>
        <dbReference type="ARBA" id="ARBA00046185"/>
    </source>
</evidence>
<dbReference type="PANTHER" id="PTHR13847:SF287">
    <property type="entry name" value="FAD-DEPENDENT OXIDOREDUCTASE DOMAIN-CONTAINING PROTEIN 1"/>
    <property type="match status" value="1"/>
</dbReference>
<dbReference type="Gene3D" id="3.30.9.10">
    <property type="entry name" value="D-Amino Acid Oxidase, subunit A, domain 2"/>
    <property type="match status" value="1"/>
</dbReference>
<gene>
    <name evidence="5" type="ORF">ADEAN_000060300</name>
</gene>
<organism evidence="5 6">
    <name type="scientific">Angomonas deanei</name>
    <dbReference type="NCBI Taxonomy" id="59799"/>
    <lineage>
        <taxon>Eukaryota</taxon>
        <taxon>Discoba</taxon>
        <taxon>Euglenozoa</taxon>
        <taxon>Kinetoplastea</taxon>
        <taxon>Metakinetoplastina</taxon>
        <taxon>Trypanosomatida</taxon>
        <taxon>Trypanosomatidae</taxon>
        <taxon>Strigomonadinae</taxon>
        <taxon>Angomonas</taxon>
    </lineage>
</organism>
<dbReference type="InterPro" id="IPR036188">
    <property type="entry name" value="FAD/NAD-bd_sf"/>
</dbReference>
<dbReference type="GO" id="GO:0005737">
    <property type="term" value="C:cytoplasm"/>
    <property type="evidence" value="ECO:0007669"/>
    <property type="project" value="TreeGrafter"/>
</dbReference>
<dbReference type="SUPFAM" id="SSF51971">
    <property type="entry name" value="Nucleotide-binding domain"/>
    <property type="match status" value="1"/>
</dbReference>
<dbReference type="Pfam" id="PF01266">
    <property type="entry name" value="DAO"/>
    <property type="match status" value="1"/>
</dbReference>